<keyword evidence="2" id="KW-1185">Reference proteome</keyword>
<dbReference type="Proteomes" id="UP000030744">
    <property type="component" value="Unassembled WGS sequence"/>
</dbReference>
<proteinExistence type="predicted"/>
<accession>U6KAD1</accession>
<dbReference type="GeneID" id="25382488"/>
<organism evidence="1 2">
    <name type="scientific">Eimeria mitis</name>
    <dbReference type="NCBI Taxonomy" id="44415"/>
    <lineage>
        <taxon>Eukaryota</taxon>
        <taxon>Sar</taxon>
        <taxon>Alveolata</taxon>
        <taxon>Apicomplexa</taxon>
        <taxon>Conoidasida</taxon>
        <taxon>Coccidia</taxon>
        <taxon>Eucoccidiorida</taxon>
        <taxon>Eimeriorina</taxon>
        <taxon>Eimeriidae</taxon>
        <taxon>Eimeria</taxon>
    </lineage>
</organism>
<gene>
    <name evidence="1" type="ORF">EMH_0080730</name>
</gene>
<evidence type="ECO:0000313" key="1">
    <source>
        <dbReference type="EMBL" id="CDJ33182.1"/>
    </source>
</evidence>
<dbReference type="Pfam" id="PF11054">
    <property type="entry name" value="Surface_antigen"/>
    <property type="match status" value="1"/>
</dbReference>
<dbReference type="InterPro" id="IPR021288">
    <property type="entry name" value="Surface_antigen"/>
</dbReference>
<dbReference type="VEuPathDB" id="ToxoDB:EMH_0080730"/>
<dbReference type="EMBL" id="HG684950">
    <property type="protein sequence ID" value="CDJ33182.1"/>
    <property type="molecule type" value="Genomic_DNA"/>
</dbReference>
<protein>
    <submittedName>
        <fullName evidence="1">SAG family member</fullName>
    </submittedName>
</protein>
<dbReference type="RefSeq" id="XP_013355746.1">
    <property type="nucleotide sequence ID" value="XM_013500292.1"/>
</dbReference>
<reference evidence="1" key="2">
    <citation type="submission" date="2013-10" db="EMBL/GenBank/DDBJ databases">
        <authorList>
            <person name="Aslett M."/>
        </authorList>
    </citation>
    <scope>NUCLEOTIDE SEQUENCE [LARGE SCALE GENOMIC DNA]</scope>
    <source>
        <strain evidence="1">Houghton</strain>
    </source>
</reference>
<name>U6KAD1_9EIME</name>
<dbReference type="AlphaFoldDB" id="U6KAD1"/>
<sequence length="260" mass="27974">MPLDDKNPSADKAPIVCPREHTHTNDLAIPRIQRFPYEGKCLDEVNAARVAAGLGELTKSVESTHRLPKEGSPEGDANEWAWKPVCEALIPTKTKSRSARNSDVTKFQSGTYAYLPIDDPDSVDCKAVVDKWKDAYSNFDGLPPANKKDEPLYDNQENVSFVALYNPTEKATADCRVVTCTKKTPAAAGFKAARTDGSTTETGSALICMTVPDVLLEEGGKAPFTEEQWEQIVTALEGSASAVAPGVVGFALAIVGLTML</sequence>
<reference evidence="1" key="1">
    <citation type="submission" date="2013-10" db="EMBL/GenBank/DDBJ databases">
        <title>Genomic analysis of the causative agents of coccidiosis in chickens.</title>
        <authorList>
            <person name="Reid A.J."/>
            <person name="Blake D."/>
            <person name="Billington K."/>
            <person name="Browne H."/>
            <person name="Dunn M."/>
            <person name="Hung S."/>
            <person name="Kawahara F."/>
            <person name="Miranda-Saavedra D."/>
            <person name="Mourier T."/>
            <person name="Nagra H."/>
            <person name="Otto T.D."/>
            <person name="Rawlings N."/>
            <person name="Sanchez A."/>
            <person name="Sanders M."/>
            <person name="Subramaniam C."/>
            <person name="Tay Y."/>
            <person name="Dear P."/>
            <person name="Doerig C."/>
            <person name="Gruber A."/>
            <person name="Parkinson J."/>
            <person name="Shirley M."/>
            <person name="Wan K.L."/>
            <person name="Berriman M."/>
            <person name="Tomley F."/>
            <person name="Pain A."/>
        </authorList>
    </citation>
    <scope>NUCLEOTIDE SEQUENCE [LARGE SCALE GENOMIC DNA]</scope>
    <source>
        <strain evidence="1">Houghton</strain>
    </source>
</reference>
<evidence type="ECO:0000313" key="2">
    <source>
        <dbReference type="Proteomes" id="UP000030744"/>
    </source>
</evidence>